<dbReference type="Proteomes" id="UP000631421">
    <property type="component" value="Unassembled WGS sequence"/>
</dbReference>
<keyword evidence="3" id="KW-1185">Reference proteome</keyword>
<evidence type="ECO:0000313" key="3">
    <source>
        <dbReference type="Proteomes" id="UP000631421"/>
    </source>
</evidence>
<evidence type="ECO:0000259" key="1">
    <source>
        <dbReference type="Pfam" id="PF24393"/>
    </source>
</evidence>
<protein>
    <recommendedName>
        <fullName evidence="1">Pepco domain-containing protein</fullName>
    </recommendedName>
</protein>
<gene>
    <name evidence="2" type="ORF">H6F44_06295</name>
</gene>
<reference evidence="2" key="2">
    <citation type="submission" date="2020-08" db="EMBL/GenBank/DDBJ databases">
        <authorList>
            <person name="Chen M."/>
            <person name="Teng W."/>
            <person name="Zhao L."/>
            <person name="Hu C."/>
            <person name="Zhou Y."/>
            <person name="Han B."/>
            <person name="Song L."/>
            <person name="Shu W."/>
        </authorList>
    </citation>
    <scope>NUCLEOTIDE SEQUENCE</scope>
    <source>
        <strain evidence="2">FACHB-1277</strain>
    </source>
</reference>
<evidence type="ECO:0000313" key="2">
    <source>
        <dbReference type="EMBL" id="MBD2149736.1"/>
    </source>
</evidence>
<accession>A0A926Z500</accession>
<proteinExistence type="predicted"/>
<reference evidence="2" key="1">
    <citation type="journal article" date="2015" name="ISME J.">
        <title>Draft Genome Sequence of Streptomyces incarnatus NRRL8089, which Produces the Nucleoside Antibiotic Sinefungin.</title>
        <authorList>
            <person name="Oshima K."/>
            <person name="Hattori M."/>
            <person name="Shimizu H."/>
            <person name="Fukuda K."/>
            <person name="Nemoto M."/>
            <person name="Inagaki K."/>
            <person name="Tamura T."/>
        </authorList>
    </citation>
    <scope>NUCLEOTIDE SEQUENCE</scope>
    <source>
        <strain evidence="2">FACHB-1277</strain>
    </source>
</reference>
<sequence>MTQDNSYEMITIAVEPYEEENQQDVEALVPQPRGLVSQLQPNKNAVKQDTTQISVGDLEQKMSGFLGMVGRVFSSAEKEAKKTAGMCLDEIELSVEIGAEGEIRLIGSGAKANGKGAIKLKFKRVTESN</sequence>
<organism evidence="2 3">
    <name type="scientific">Pseudanabaena cinerea FACHB-1277</name>
    <dbReference type="NCBI Taxonomy" id="2949581"/>
    <lineage>
        <taxon>Bacteria</taxon>
        <taxon>Bacillati</taxon>
        <taxon>Cyanobacteriota</taxon>
        <taxon>Cyanophyceae</taxon>
        <taxon>Pseudanabaenales</taxon>
        <taxon>Pseudanabaenaceae</taxon>
        <taxon>Pseudanabaena</taxon>
        <taxon>Pseudanabaena cinerea</taxon>
    </lineage>
</organism>
<dbReference type="Pfam" id="PF24393">
    <property type="entry name" value="Pepco"/>
    <property type="match status" value="1"/>
</dbReference>
<name>A0A926Z500_9CYAN</name>
<dbReference type="InterPro" id="IPR056947">
    <property type="entry name" value="Pepco_dom"/>
</dbReference>
<dbReference type="EMBL" id="JACJPY010000012">
    <property type="protein sequence ID" value="MBD2149736.1"/>
    <property type="molecule type" value="Genomic_DNA"/>
</dbReference>
<dbReference type="AlphaFoldDB" id="A0A926Z500"/>
<comment type="caution">
    <text evidence="2">The sequence shown here is derived from an EMBL/GenBank/DDBJ whole genome shotgun (WGS) entry which is preliminary data.</text>
</comment>
<dbReference type="RefSeq" id="WP_190350101.1">
    <property type="nucleotide sequence ID" value="NZ_JACJPY010000012.1"/>
</dbReference>
<feature type="domain" description="Pepco" evidence="1">
    <location>
        <begin position="32"/>
        <end position="124"/>
    </location>
</feature>